<dbReference type="GeneID" id="101495146"/>
<dbReference type="GO" id="GO:0005886">
    <property type="term" value="C:plasma membrane"/>
    <property type="evidence" value="ECO:0007669"/>
    <property type="project" value="UniProtKB-SubCell"/>
</dbReference>
<evidence type="ECO:0000313" key="14">
    <source>
        <dbReference type="RefSeq" id="XP_004503269.1"/>
    </source>
</evidence>
<evidence type="ECO:0000256" key="5">
    <source>
        <dbReference type="ARBA" id="ARBA00022682"/>
    </source>
</evidence>
<keyword evidence="9" id="KW-0472">Membrane</keyword>
<reference evidence="13" key="1">
    <citation type="journal article" date="2013" name="Nat. Biotechnol.">
        <title>Draft genome sequence of chickpea (Cicer arietinum) provides a resource for trait improvement.</title>
        <authorList>
            <person name="Varshney R.K."/>
            <person name="Song C."/>
            <person name="Saxena R.K."/>
            <person name="Azam S."/>
            <person name="Yu S."/>
            <person name="Sharpe A.G."/>
            <person name="Cannon S."/>
            <person name="Baek J."/>
            <person name="Rosen B.D."/>
            <person name="Tar'an B."/>
            <person name="Millan T."/>
            <person name="Zhang X."/>
            <person name="Ramsay L.D."/>
            <person name="Iwata A."/>
            <person name="Wang Y."/>
            <person name="Nelson W."/>
            <person name="Farmer A.D."/>
            <person name="Gaur P.M."/>
            <person name="Soderlund C."/>
            <person name="Penmetsa R.V."/>
            <person name="Xu C."/>
            <person name="Bharti A.K."/>
            <person name="He W."/>
            <person name="Winter P."/>
            <person name="Zhao S."/>
            <person name="Hane J.K."/>
            <person name="Carrasquilla-Garcia N."/>
            <person name="Condie J.A."/>
            <person name="Upadhyaya H.D."/>
            <person name="Luo M.C."/>
            <person name="Thudi M."/>
            <person name="Gowda C.L."/>
            <person name="Singh N.P."/>
            <person name="Lichtenzveig J."/>
            <person name="Gali K.K."/>
            <person name="Rubio J."/>
            <person name="Nadarajan N."/>
            <person name="Dolezel J."/>
            <person name="Bansal K.C."/>
            <person name="Xu X."/>
            <person name="Edwards D."/>
            <person name="Zhang G."/>
            <person name="Kahl G."/>
            <person name="Gil J."/>
            <person name="Singh K.B."/>
            <person name="Datta S.K."/>
            <person name="Jackson S.A."/>
            <person name="Wang J."/>
            <person name="Cook D.R."/>
        </authorList>
    </citation>
    <scope>NUCLEOTIDE SEQUENCE [LARGE SCALE GENOMIC DNA]</scope>
    <source>
        <strain evidence="13">cv. CDC Frontier</strain>
    </source>
</reference>
<dbReference type="PaxDb" id="3827-XP_004503269.1"/>
<evidence type="ECO:0000256" key="9">
    <source>
        <dbReference type="ARBA" id="ARBA00023136"/>
    </source>
</evidence>
<dbReference type="SUPFAM" id="SSF49562">
    <property type="entry name" value="C2 domain (Calcium/lipid-binding domain, CaLB)"/>
    <property type="match status" value="1"/>
</dbReference>
<evidence type="ECO:0000256" key="3">
    <source>
        <dbReference type="ARBA" id="ARBA00022468"/>
    </source>
</evidence>
<evidence type="ECO:0000256" key="8">
    <source>
        <dbReference type="ARBA" id="ARBA00023121"/>
    </source>
</evidence>
<dbReference type="OrthoDB" id="73919at2759"/>
<dbReference type="GO" id="GO:0005634">
    <property type="term" value="C:nucleus"/>
    <property type="evidence" value="ECO:0007669"/>
    <property type="project" value="UniProtKB-SubCell"/>
</dbReference>
<dbReference type="Gene3D" id="2.60.40.150">
    <property type="entry name" value="C2 domain"/>
    <property type="match status" value="1"/>
</dbReference>
<keyword evidence="6" id="KW-0479">Metal-binding</keyword>
<proteinExistence type="inferred from homology"/>
<dbReference type="PROSITE" id="PS50004">
    <property type="entry name" value="C2"/>
    <property type="match status" value="1"/>
</dbReference>
<comment type="subcellular location">
    <subcellularLocation>
        <location evidence="2">Cell membrane</location>
    </subcellularLocation>
    <subcellularLocation>
        <location evidence="1">Nucleus</location>
    </subcellularLocation>
</comment>
<evidence type="ECO:0000256" key="7">
    <source>
        <dbReference type="ARBA" id="ARBA00022837"/>
    </source>
</evidence>
<gene>
    <name evidence="14" type="primary">LOC101495146</name>
</gene>
<protein>
    <submittedName>
        <fullName evidence="14">Protein C2-DOMAIN ABA-RELATED 4</fullName>
    </submittedName>
</protein>
<organism evidence="13 14">
    <name type="scientific">Cicer arietinum</name>
    <name type="common">Chickpea</name>
    <name type="synonym">Garbanzo</name>
    <dbReference type="NCBI Taxonomy" id="3827"/>
    <lineage>
        <taxon>Eukaryota</taxon>
        <taxon>Viridiplantae</taxon>
        <taxon>Streptophyta</taxon>
        <taxon>Embryophyta</taxon>
        <taxon>Tracheophyta</taxon>
        <taxon>Spermatophyta</taxon>
        <taxon>Magnoliopsida</taxon>
        <taxon>eudicotyledons</taxon>
        <taxon>Gunneridae</taxon>
        <taxon>Pentapetalae</taxon>
        <taxon>rosids</taxon>
        <taxon>fabids</taxon>
        <taxon>Fabales</taxon>
        <taxon>Fabaceae</taxon>
        <taxon>Papilionoideae</taxon>
        <taxon>50 kb inversion clade</taxon>
        <taxon>NPAAA clade</taxon>
        <taxon>Hologalegina</taxon>
        <taxon>IRL clade</taxon>
        <taxon>Cicereae</taxon>
        <taxon>Cicer</taxon>
    </lineage>
</organism>
<evidence type="ECO:0000259" key="12">
    <source>
        <dbReference type="PROSITE" id="PS50004"/>
    </source>
</evidence>
<keyword evidence="5" id="KW-0938">Abscisic acid signaling pathway</keyword>
<comment type="similarity">
    <text evidence="11">Belongs to the plant CAR protein family.</text>
</comment>
<keyword evidence="10" id="KW-0539">Nucleus</keyword>
<dbReference type="eggNOG" id="KOG1030">
    <property type="taxonomic scope" value="Eukaryota"/>
</dbReference>
<keyword evidence="7" id="KW-0106">Calcium</keyword>
<dbReference type="SMART" id="SM00239">
    <property type="entry name" value="C2"/>
    <property type="match status" value="1"/>
</dbReference>
<feature type="domain" description="C2" evidence="12">
    <location>
        <begin position="3"/>
        <end position="114"/>
    </location>
</feature>
<dbReference type="GO" id="GO:0008289">
    <property type="term" value="F:lipid binding"/>
    <property type="evidence" value="ECO:0007669"/>
    <property type="project" value="UniProtKB-KW"/>
</dbReference>
<evidence type="ECO:0000256" key="2">
    <source>
        <dbReference type="ARBA" id="ARBA00004236"/>
    </source>
</evidence>
<sequence length="176" mass="19675">MEGEGNSGKSLMEDLLGLLRIRIKRGVNLAVRDVNTSDPYVVVKMGKQKLKTRVIKKDINPEWNEDLTLSVTDPVLPFILTVYDHDTFTADDKMGDAEFDLSPYIDALKMNLADIPNGTVITRIQPSRQNCLAEESCITCTDGKIVQDVVLRLRNVECGELEIQLQWIDLPGSKGL</sequence>
<keyword evidence="8" id="KW-0446">Lipid-binding</keyword>
<dbReference type="AlphaFoldDB" id="A0A1S2YDL4"/>
<dbReference type="CDD" id="cd04038">
    <property type="entry name" value="C2_ArfGAP"/>
    <property type="match status" value="1"/>
</dbReference>
<keyword evidence="4" id="KW-1003">Cell membrane</keyword>
<dbReference type="PANTHER" id="PTHR45933">
    <property type="entry name" value="PROTEIN C2-DOMAIN ABA-RELATED 4"/>
    <property type="match status" value="1"/>
</dbReference>
<dbReference type="GO" id="GO:0046872">
    <property type="term" value="F:metal ion binding"/>
    <property type="evidence" value="ECO:0007669"/>
    <property type="project" value="UniProtKB-KW"/>
</dbReference>
<evidence type="ECO:0000256" key="10">
    <source>
        <dbReference type="ARBA" id="ARBA00023242"/>
    </source>
</evidence>
<evidence type="ECO:0000256" key="11">
    <source>
        <dbReference type="ARBA" id="ARBA00024037"/>
    </source>
</evidence>
<accession>A0A1S2YDL4</accession>
<evidence type="ECO:0000256" key="1">
    <source>
        <dbReference type="ARBA" id="ARBA00004123"/>
    </source>
</evidence>
<dbReference type="InterPro" id="IPR000008">
    <property type="entry name" value="C2_dom"/>
</dbReference>
<evidence type="ECO:0000256" key="4">
    <source>
        <dbReference type="ARBA" id="ARBA00022475"/>
    </source>
</evidence>
<dbReference type="GO" id="GO:0005096">
    <property type="term" value="F:GTPase activator activity"/>
    <property type="evidence" value="ECO:0007669"/>
    <property type="project" value="UniProtKB-KW"/>
</dbReference>
<keyword evidence="13" id="KW-1185">Reference proteome</keyword>
<dbReference type="Proteomes" id="UP000087171">
    <property type="component" value="Chromosome Ca6"/>
</dbReference>
<name>A0A1S2YDL4_CICAR</name>
<evidence type="ECO:0000256" key="6">
    <source>
        <dbReference type="ARBA" id="ARBA00022723"/>
    </source>
</evidence>
<dbReference type="GO" id="GO:0009738">
    <property type="term" value="P:abscisic acid-activated signaling pathway"/>
    <property type="evidence" value="ECO:0007669"/>
    <property type="project" value="UniProtKB-KW"/>
</dbReference>
<dbReference type="Pfam" id="PF00168">
    <property type="entry name" value="C2"/>
    <property type="match status" value="1"/>
</dbReference>
<dbReference type="PANTHER" id="PTHR45933:SF5">
    <property type="entry name" value="PROTEIN C2-DOMAIN ABA-RELATED 4"/>
    <property type="match status" value="1"/>
</dbReference>
<dbReference type="InterPro" id="IPR044562">
    <property type="entry name" value="CAR1-11"/>
</dbReference>
<dbReference type="KEGG" id="cam:101495146"/>
<reference evidence="14" key="2">
    <citation type="submission" date="2025-08" db="UniProtKB">
        <authorList>
            <consortium name="RefSeq"/>
        </authorList>
    </citation>
    <scope>IDENTIFICATION</scope>
    <source>
        <tissue evidence="14">Etiolated seedlings</tissue>
    </source>
</reference>
<dbReference type="RefSeq" id="XP_004503269.1">
    <property type="nucleotide sequence ID" value="XM_004503212.3"/>
</dbReference>
<evidence type="ECO:0000313" key="13">
    <source>
        <dbReference type="Proteomes" id="UP000087171"/>
    </source>
</evidence>
<keyword evidence="3" id="KW-0343">GTPase activation</keyword>
<dbReference type="InterPro" id="IPR035892">
    <property type="entry name" value="C2_domain_sf"/>
</dbReference>